<keyword evidence="2" id="KW-0540">Nuclease</keyword>
<evidence type="ECO:0000313" key="2">
    <source>
        <dbReference type="EMBL" id="ASV44761.1"/>
    </source>
</evidence>
<evidence type="ECO:0000313" key="3">
    <source>
        <dbReference type="Proteomes" id="UP000223025"/>
    </source>
</evidence>
<dbReference type="EMBL" id="MF403008">
    <property type="protein sequence ID" value="ASV44761.1"/>
    <property type="molecule type" value="Genomic_DNA"/>
</dbReference>
<dbReference type="CDD" id="cd00267">
    <property type="entry name" value="ABC_ATPase"/>
    <property type="match status" value="1"/>
</dbReference>
<dbReference type="Gene3D" id="3.40.50.300">
    <property type="entry name" value="P-loop containing nucleotide triphosphate hydrolases"/>
    <property type="match status" value="2"/>
</dbReference>
<keyword evidence="2" id="KW-0255">Endonuclease</keyword>
<name>A0A223W0B6_9CAUD</name>
<dbReference type="OrthoDB" id="1526at10239"/>
<dbReference type="SUPFAM" id="SSF52540">
    <property type="entry name" value="P-loop containing nucleoside triphosphate hydrolases"/>
    <property type="match status" value="1"/>
</dbReference>
<reference evidence="2 3" key="1">
    <citation type="submission" date="2017-06" db="EMBL/GenBank/DDBJ databases">
        <authorList>
            <person name="Kim H.J."/>
            <person name="Triplett B.A."/>
        </authorList>
    </citation>
    <scope>NUCLEOTIDE SEQUENCE [LARGE SCALE GENOMIC DNA]</scope>
</reference>
<dbReference type="PANTHER" id="PTHR32114">
    <property type="entry name" value="ABC TRANSPORTER ABCH.3"/>
    <property type="match status" value="1"/>
</dbReference>
<accession>A0A223W0B6</accession>
<dbReference type="PANTHER" id="PTHR32114:SF2">
    <property type="entry name" value="ABC TRANSPORTER ABCH.3"/>
    <property type="match status" value="1"/>
</dbReference>
<proteinExistence type="predicted"/>
<protein>
    <submittedName>
        <fullName evidence="2">Recombination-related endonuclease</fullName>
    </submittedName>
</protein>
<dbReference type="Proteomes" id="UP000223025">
    <property type="component" value="Segment"/>
</dbReference>
<dbReference type="RefSeq" id="YP_009612356.1">
    <property type="nucleotide sequence ID" value="NC_042013.1"/>
</dbReference>
<dbReference type="GO" id="GO:0004519">
    <property type="term" value="F:endonuclease activity"/>
    <property type="evidence" value="ECO:0007669"/>
    <property type="project" value="UniProtKB-KW"/>
</dbReference>
<dbReference type="SUPFAM" id="SSF75712">
    <property type="entry name" value="Rad50 coiled-coil Zn hook"/>
    <property type="match status" value="1"/>
</dbReference>
<dbReference type="GeneID" id="40088694"/>
<organism evidence="2 3">
    <name type="scientific">Agrobacterium phage Atu_ph07</name>
    <dbReference type="NCBI Taxonomy" id="2024264"/>
    <lineage>
        <taxon>Viruses</taxon>
        <taxon>Duplodnaviria</taxon>
        <taxon>Heunggongvirae</taxon>
        <taxon>Uroviricota</taxon>
        <taxon>Caudoviricetes</taxon>
        <taxon>Polybotosvirus</taxon>
        <taxon>Polybotosvirus Atuph07</taxon>
    </lineage>
</organism>
<evidence type="ECO:0000256" key="1">
    <source>
        <dbReference type="SAM" id="Coils"/>
    </source>
</evidence>
<keyword evidence="2" id="KW-0378">Hydrolase</keyword>
<dbReference type="InterPro" id="IPR027417">
    <property type="entry name" value="P-loop_NTPase"/>
</dbReference>
<sequence length="591" mass="67521">MIKIKQVTMKNFLSVGNVPQTLRFNNIDLTLMLGNNLDQSDADSRNGAGKSTGIQAVSFGLFGTPLSQIKKDNLINNINQKDMVVIIEFEKNGVEYRVERGRKPNYMKYTVNNTEINAPDVDESLGESKWTQNEIEKVVGMSHTLFKHIVALHTRTTPFLSLGAAAQREIIEELISITQLSRKADTLRQNIKVVKDEIKAEDVRISTIKSSNERVESAINGLKAKKNLWDREHSKRVATLTEKLLQISTFDIEAEIESHKKQQELNRLSGEYALIEKQLKSLIREQASLKSQSDMLVEKIQMAQDHKCHACGQDIHDNINEQMLNDLGSNLISITERSDEIVGEIDVYENAAKIIADDILKIGDVPACVYSSIEEAINQKNKIDTMQKDITREEETVNPYIEQIETLATNGLQELSYDMINNLTEIKEHQDFLLKLLTSKDSFIRKKIIDQNIAFLNTRLGVYLEKLNLPHEVIFRNDLSVDIIKHGREYDFEQLSNGEQNRLILSLTWAFRDCWEIMYGKLNVMIIDELVDSGMDNAGTEAALDVLKSFVREHNKDIFLISHKDILTNRVDRIIYAQKENDFTSYIDNED</sequence>
<dbReference type="KEGG" id="vg:40088694"/>
<keyword evidence="1" id="KW-0175">Coiled coil</keyword>
<feature type="coiled-coil region" evidence="1">
    <location>
        <begin position="265"/>
        <end position="292"/>
    </location>
</feature>
<dbReference type="Gene3D" id="1.10.287.510">
    <property type="entry name" value="Helix hairpin bin"/>
    <property type="match status" value="1"/>
</dbReference>
<keyword evidence="3" id="KW-1185">Reference proteome</keyword>